<dbReference type="OrthoDB" id="9773308at2"/>
<dbReference type="PROSITE" id="PS50937">
    <property type="entry name" value="HTH_MERR_2"/>
    <property type="match status" value="1"/>
</dbReference>
<dbReference type="GO" id="GO:0003677">
    <property type="term" value="F:DNA binding"/>
    <property type="evidence" value="ECO:0007669"/>
    <property type="project" value="UniProtKB-KW"/>
</dbReference>
<evidence type="ECO:0000313" key="4">
    <source>
        <dbReference type="Proteomes" id="UP000306509"/>
    </source>
</evidence>
<evidence type="ECO:0000313" key="3">
    <source>
        <dbReference type="EMBL" id="TLC97847.1"/>
    </source>
</evidence>
<evidence type="ECO:0000259" key="2">
    <source>
        <dbReference type="PROSITE" id="PS50937"/>
    </source>
</evidence>
<dbReference type="InterPro" id="IPR000551">
    <property type="entry name" value="MerR-type_HTH_dom"/>
</dbReference>
<reference evidence="3 4" key="1">
    <citation type="journal article" date="2019" name="Anaerobe">
        <title>Detection of Robinsoniella peoriensis in multiple bone samples of a trauma patient.</title>
        <authorList>
            <person name="Schrottner P."/>
            <person name="Hartwich K."/>
            <person name="Bunk B."/>
            <person name="Schober I."/>
            <person name="Helbig S."/>
            <person name="Rudolph W.W."/>
            <person name="Gunzer F."/>
        </authorList>
    </citation>
    <scope>NUCLEOTIDE SEQUENCE [LARGE SCALE GENOMIC DNA]</scope>
    <source>
        <strain evidence="3 4">DSM 106044</strain>
    </source>
</reference>
<dbReference type="Gene3D" id="3.20.80.10">
    <property type="entry name" value="Regulatory factor, effector binding domain"/>
    <property type="match status" value="1"/>
</dbReference>
<sequence length="281" mass="32356">MQKNSNPCINTGAFAKLCGTNKRTLIHYEEIGLFSPVKTDARGYRYYSEQQCDVFAVITALKEIGMPLKEIKSYLDSRNPPRLMALLTEQQKKVSQEIRHLERINRLIQTKMELVTSSRQIDPGKVILVECPAEYLILSRPIHSSNHDLVIQTLYEHLSFCFQNQLNVGHPFGAMIDKESLLGGAFDTYAYFFTKVLTQLSLPQLFLKPAGFYAVTYLKGNYYNADSAYQQLLDFIEENHYEICDYSYKEGIIDEIAEKDDSQYITKISIQVHKSNNNHIR</sequence>
<dbReference type="PANTHER" id="PTHR30204:SF85">
    <property type="entry name" value="MULTIDRUG-EFFLUX TRANSPORTER 2 REGULATOR"/>
    <property type="match status" value="1"/>
</dbReference>
<dbReference type="SUPFAM" id="SSF55136">
    <property type="entry name" value="Probable bacterial effector-binding domain"/>
    <property type="match status" value="1"/>
</dbReference>
<dbReference type="InterPro" id="IPR047057">
    <property type="entry name" value="MerR_fam"/>
</dbReference>
<dbReference type="STRING" id="180332.GCA_000797495_02315"/>
<dbReference type="RefSeq" id="WP_044296139.1">
    <property type="nucleotide sequence ID" value="NZ_CABMJZ010000132.1"/>
</dbReference>
<feature type="domain" description="HTH merR-type" evidence="2">
    <location>
        <begin position="11"/>
        <end position="77"/>
    </location>
</feature>
<organism evidence="3 4">
    <name type="scientific">Robinsoniella peoriensis</name>
    <dbReference type="NCBI Taxonomy" id="180332"/>
    <lineage>
        <taxon>Bacteria</taxon>
        <taxon>Bacillati</taxon>
        <taxon>Bacillota</taxon>
        <taxon>Clostridia</taxon>
        <taxon>Lachnospirales</taxon>
        <taxon>Lachnospiraceae</taxon>
        <taxon>Robinsoniella</taxon>
    </lineage>
</organism>
<dbReference type="SMART" id="SM00422">
    <property type="entry name" value="HTH_MERR"/>
    <property type="match status" value="1"/>
</dbReference>
<dbReference type="EMBL" id="QGQD01000107">
    <property type="protein sequence ID" value="TLC97847.1"/>
    <property type="molecule type" value="Genomic_DNA"/>
</dbReference>
<dbReference type="PANTHER" id="PTHR30204">
    <property type="entry name" value="REDOX-CYCLING DRUG-SENSING TRANSCRIPTIONAL ACTIVATOR SOXR"/>
    <property type="match status" value="1"/>
</dbReference>
<dbReference type="Pfam" id="PF13411">
    <property type="entry name" value="MerR_1"/>
    <property type="match status" value="1"/>
</dbReference>
<comment type="caution">
    <text evidence="3">The sequence shown here is derived from an EMBL/GenBank/DDBJ whole genome shotgun (WGS) entry which is preliminary data.</text>
</comment>
<dbReference type="InterPro" id="IPR011256">
    <property type="entry name" value="Reg_factor_effector_dom_sf"/>
</dbReference>
<gene>
    <name evidence="3" type="primary">tipA_2</name>
    <name evidence="3" type="ORF">DSM106044_05210</name>
</gene>
<dbReference type="Proteomes" id="UP000306509">
    <property type="component" value="Unassembled WGS sequence"/>
</dbReference>
<dbReference type="AlphaFoldDB" id="A0A4V6HR63"/>
<name>A0A4V6HR63_9FIRM</name>
<keyword evidence="1" id="KW-0238">DNA-binding</keyword>
<accession>A0A4V6HR63</accession>
<protein>
    <submittedName>
        <fullName evidence="3">HTH-type transcriptional activator TipA</fullName>
    </submittedName>
</protein>
<evidence type="ECO:0000256" key="1">
    <source>
        <dbReference type="ARBA" id="ARBA00023125"/>
    </source>
</evidence>
<dbReference type="GO" id="GO:0003700">
    <property type="term" value="F:DNA-binding transcription factor activity"/>
    <property type="evidence" value="ECO:0007669"/>
    <property type="project" value="InterPro"/>
</dbReference>
<proteinExistence type="predicted"/>
<dbReference type="CDD" id="cd04782">
    <property type="entry name" value="HTH_BltR"/>
    <property type="match status" value="1"/>
</dbReference>
<dbReference type="InterPro" id="IPR009061">
    <property type="entry name" value="DNA-bd_dom_put_sf"/>
</dbReference>
<keyword evidence="4" id="KW-1185">Reference proteome</keyword>
<dbReference type="Gene3D" id="1.10.1660.10">
    <property type="match status" value="1"/>
</dbReference>
<dbReference type="SUPFAM" id="SSF46955">
    <property type="entry name" value="Putative DNA-binding domain"/>
    <property type="match status" value="1"/>
</dbReference>